<evidence type="ECO:0000256" key="5">
    <source>
        <dbReference type="ARBA" id="ARBA00022777"/>
    </source>
</evidence>
<dbReference type="PANTHER" id="PTHR45436:SF5">
    <property type="entry name" value="SENSOR HISTIDINE KINASE TRCS"/>
    <property type="match status" value="1"/>
</dbReference>
<dbReference type="PANTHER" id="PTHR45436">
    <property type="entry name" value="SENSOR HISTIDINE KINASE YKOH"/>
    <property type="match status" value="1"/>
</dbReference>
<dbReference type="Gene3D" id="3.30.565.10">
    <property type="entry name" value="Histidine kinase-like ATPase, C-terminal domain"/>
    <property type="match status" value="1"/>
</dbReference>
<dbReference type="Proteomes" id="UP001551695">
    <property type="component" value="Unassembled WGS sequence"/>
</dbReference>
<feature type="transmembrane region" description="Helical" evidence="7">
    <location>
        <begin position="331"/>
        <end position="352"/>
    </location>
</feature>
<accession>A0ABV3FQJ0</accession>
<comment type="caution">
    <text evidence="9">The sequence shown here is derived from an EMBL/GenBank/DDBJ whole genome shotgun (WGS) entry which is preliminary data.</text>
</comment>
<keyword evidence="3" id="KW-0597">Phosphoprotein</keyword>
<feature type="transmembrane region" description="Helical" evidence="7">
    <location>
        <begin position="30"/>
        <end position="53"/>
    </location>
</feature>
<feature type="region of interest" description="Disordered" evidence="6">
    <location>
        <begin position="1"/>
        <end position="21"/>
    </location>
</feature>
<comment type="catalytic activity">
    <reaction evidence="1">
        <text>ATP + protein L-histidine = ADP + protein N-phospho-L-histidine.</text>
        <dbReference type="EC" id="2.7.13.3"/>
    </reaction>
</comment>
<evidence type="ECO:0000313" key="10">
    <source>
        <dbReference type="Proteomes" id="UP001551695"/>
    </source>
</evidence>
<evidence type="ECO:0000256" key="4">
    <source>
        <dbReference type="ARBA" id="ARBA00022679"/>
    </source>
</evidence>
<dbReference type="SUPFAM" id="SSF55874">
    <property type="entry name" value="ATPase domain of HSP90 chaperone/DNA topoisomerase II/histidine kinase"/>
    <property type="match status" value="1"/>
</dbReference>
<evidence type="ECO:0000256" key="6">
    <source>
        <dbReference type="SAM" id="MobiDB-lite"/>
    </source>
</evidence>
<reference evidence="9 10" key="1">
    <citation type="submission" date="2024-06" db="EMBL/GenBank/DDBJ databases">
        <title>The Natural Products Discovery Center: Release of the First 8490 Sequenced Strains for Exploring Actinobacteria Biosynthetic Diversity.</title>
        <authorList>
            <person name="Kalkreuter E."/>
            <person name="Kautsar S.A."/>
            <person name="Yang D."/>
            <person name="Bader C.D."/>
            <person name="Teijaro C.N."/>
            <person name="Fluegel L."/>
            <person name="Davis C.M."/>
            <person name="Simpson J.R."/>
            <person name="Lauterbach L."/>
            <person name="Steele A.D."/>
            <person name="Gui C."/>
            <person name="Meng S."/>
            <person name="Li G."/>
            <person name="Viehrig K."/>
            <person name="Ye F."/>
            <person name="Su P."/>
            <person name="Kiefer A.F."/>
            <person name="Nichols A."/>
            <person name="Cepeda A.J."/>
            <person name="Yan W."/>
            <person name="Fan B."/>
            <person name="Jiang Y."/>
            <person name="Adhikari A."/>
            <person name="Zheng C.-J."/>
            <person name="Schuster L."/>
            <person name="Cowan T.M."/>
            <person name="Smanski M.J."/>
            <person name="Chevrette M.G."/>
            <person name="De Carvalho L.P.S."/>
            <person name="Shen B."/>
        </authorList>
    </citation>
    <scope>NUCLEOTIDE SEQUENCE [LARGE SCALE GENOMIC DNA]</scope>
    <source>
        <strain evidence="9 10">NPDC050403</strain>
    </source>
</reference>
<keyword evidence="7" id="KW-1133">Transmembrane helix</keyword>
<evidence type="ECO:0000256" key="7">
    <source>
        <dbReference type="SAM" id="Phobius"/>
    </source>
</evidence>
<evidence type="ECO:0000259" key="8">
    <source>
        <dbReference type="SMART" id="SM00387"/>
    </source>
</evidence>
<dbReference type="Pfam" id="PF08376">
    <property type="entry name" value="NIT"/>
    <property type="match status" value="1"/>
</dbReference>
<keyword evidence="7" id="KW-0472">Membrane</keyword>
<keyword evidence="5" id="KW-0418">Kinase</keyword>
<evidence type="ECO:0000256" key="2">
    <source>
        <dbReference type="ARBA" id="ARBA00012438"/>
    </source>
</evidence>
<keyword evidence="4" id="KW-0808">Transferase</keyword>
<proteinExistence type="predicted"/>
<dbReference type="InterPro" id="IPR003594">
    <property type="entry name" value="HATPase_dom"/>
</dbReference>
<dbReference type="InterPro" id="IPR036890">
    <property type="entry name" value="HATPase_C_sf"/>
</dbReference>
<evidence type="ECO:0000256" key="1">
    <source>
        <dbReference type="ARBA" id="ARBA00000085"/>
    </source>
</evidence>
<protein>
    <recommendedName>
        <fullName evidence="2">histidine kinase</fullName>
        <ecNumber evidence="2">2.7.13.3</ecNumber>
    </recommendedName>
</protein>
<dbReference type="EMBL" id="JBFAKC010000003">
    <property type="protein sequence ID" value="MEV0707684.1"/>
    <property type="molecule type" value="Genomic_DNA"/>
</dbReference>
<feature type="domain" description="Histidine kinase/HSP90-like ATPase" evidence="8">
    <location>
        <begin position="534"/>
        <end position="647"/>
    </location>
</feature>
<evidence type="ECO:0000256" key="3">
    <source>
        <dbReference type="ARBA" id="ARBA00022553"/>
    </source>
</evidence>
<dbReference type="Pfam" id="PF02518">
    <property type="entry name" value="HATPase_c"/>
    <property type="match status" value="1"/>
</dbReference>
<gene>
    <name evidence="9" type="ORF">AB0I48_08985</name>
</gene>
<sequence length="675" mass="71403">MSGINSIRGDTAASSEGGRSRGTVGVRTRLLAIVLIPSLALLGIGTGATVYLIKDGRKAGQWAELASATTDPARQMVEAFQVERGASVLYLAGSRLATGTLTVARKNSDTALAAVQAQGDAASALRPDLSSDIDGYNQLYSQLPALRSGIDARAVPADQVFTAYSTVIDTIVAATLLAAEVAPDAEAATGLYQAMLLLRASESISRAAAVGAVARVTDRLTGAQLADLTRYVGDSRAQLATVASAVTGPRADQFAAITEGPERRRIVAMEDAMLRRGVVDSEEVPDDEAAVGWQTAATSVSAALARLWVDLCRDSQADATTAGEDRAERSAYGGAAILAITVLVFLAALFLANRLIGRMRRLRQETLALAEERLPETIRWLNDGRDIDREAALTPLDFGADEIGHVADAFNRAHSAAVAAVVAESKTRAGVKAVFLNIARRSQVMVHRQLALLDRAENDEEDPSKLDTLFQLDHLATRARRNAENLIILGGEQPGRRWRTPVPLIDVVRGAVAESLDYARIHTGRVPDIRIVGGAVADLIHLIAELTDNATAFSPAETRVSVSGQSVGKGVVLEITDQGLGMSDAEFDERNAMLADPPSFGLAALSSDAHLGLFVIAMLATRHGISVRLGKSDYGGVRAIVLIPTTLVAGGDEIPERTETPRRTLSRGPLDVRGN</sequence>
<dbReference type="Gene3D" id="6.10.340.10">
    <property type="match status" value="1"/>
</dbReference>
<evidence type="ECO:0000313" key="9">
    <source>
        <dbReference type="EMBL" id="MEV0707684.1"/>
    </source>
</evidence>
<keyword evidence="10" id="KW-1185">Reference proteome</keyword>
<dbReference type="EC" id="2.7.13.3" evidence="2"/>
<keyword evidence="7" id="KW-0812">Transmembrane</keyword>
<dbReference type="InterPro" id="IPR013587">
    <property type="entry name" value="Nitrate/nitrite_sensing"/>
</dbReference>
<dbReference type="RefSeq" id="WP_357781617.1">
    <property type="nucleotide sequence ID" value="NZ_JBFAKC010000003.1"/>
</dbReference>
<dbReference type="InterPro" id="IPR050428">
    <property type="entry name" value="TCS_sensor_his_kinase"/>
</dbReference>
<dbReference type="SMART" id="SM00387">
    <property type="entry name" value="HATPase_c"/>
    <property type="match status" value="1"/>
</dbReference>
<name>A0ABV3FQJ0_9NOCA</name>
<organism evidence="9 10">
    <name type="scientific">Nocardia aurea</name>
    <dbReference type="NCBI Taxonomy" id="2144174"/>
    <lineage>
        <taxon>Bacteria</taxon>
        <taxon>Bacillati</taxon>
        <taxon>Actinomycetota</taxon>
        <taxon>Actinomycetes</taxon>
        <taxon>Mycobacteriales</taxon>
        <taxon>Nocardiaceae</taxon>
        <taxon>Nocardia</taxon>
    </lineage>
</organism>